<sequence length="303" mass="33990">MGEFPGLHVHQAPETHPWLRARAAFPRPARGLDPSSGRYTLRVSDQPSTPRTGFLYRLYQRRLRREIDPARVPQHIAMIVDGNRRWAKQRLQERAAYGHRAGAQKIPELLGWCEEAGIHTVTLYLLSADNLKARDRQELDDLTGIIAELATQLAENPRWRVKHVGSCEGLPEELSSALAAAEAATADHTGLHVNLAVGYGGRSEITAAVRSVIAEHQAAGGTIDTLDEHLTPETIGEHLWTRGQADPDLVIRTSGEQRLSDFMIWQSAHSEFYFVEALYPDLREVDFLRALRDYSTRQRRLGG</sequence>
<dbReference type="HAMAP" id="MF_01139">
    <property type="entry name" value="ISPT"/>
    <property type="match status" value="1"/>
</dbReference>
<feature type="binding site" evidence="3">
    <location>
        <position position="81"/>
    </location>
    <ligand>
        <name>Mg(2+)</name>
        <dbReference type="ChEBI" id="CHEBI:18420"/>
    </ligand>
</feature>
<reference evidence="4 5" key="1">
    <citation type="submission" date="2018-09" db="EMBL/GenBank/DDBJ databases">
        <title>Comparative genomics of Leucobacter spp.</title>
        <authorList>
            <person name="Reis A.C."/>
            <person name="Kolvenbach B.A."/>
            <person name="Corvini P.F.X."/>
            <person name="Nunes O.C."/>
        </authorList>
    </citation>
    <scope>NUCLEOTIDE SEQUENCE [LARGE SCALE GENOMIC DNA]</scope>
    <source>
        <strain evidence="4 5">TAN 31504</strain>
    </source>
</reference>
<dbReference type="Gene3D" id="3.40.1180.10">
    <property type="entry name" value="Decaprenyl diphosphate synthase-like"/>
    <property type="match status" value="1"/>
</dbReference>
<proteinExistence type="inferred from homology"/>
<feature type="binding site" evidence="3">
    <location>
        <position position="99"/>
    </location>
    <ligand>
        <name>substrate</name>
    </ligand>
</feature>
<organism evidence="4 5">
    <name type="scientific">Leucobacter chromiireducens subsp. solipictus</name>
    <dbReference type="NCBI Taxonomy" id="398235"/>
    <lineage>
        <taxon>Bacteria</taxon>
        <taxon>Bacillati</taxon>
        <taxon>Actinomycetota</taxon>
        <taxon>Actinomycetes</taxon>
        <taxon>Micrococcales</taxon>
        <taxon>Microbacteriaceae</taxon>
        <taxon>Leucobacter</taxon>
    </lineage>
</organism>
<comment type="subunit">
    <text evidence="3">Homodimer.</text>
</comment>
<feature type="binding site" evidence="3">
    <location>
        <position position="271"/>
    </location>
    <ligand>
        <name>Mg(2+)</name>
        <dbReference type="ChEBI" id="CHEBI:18420"/>
    </ligand>
</feature>
<comment type="caution">
    <text evidence="4">The sequence shown here is derived from an EMBL/GenBank/DDBJ whole genome shotgun (WGS) entry which is preliminary data.</text>
</comment>
<protein>
    <recommendedName>
        <fullName evidence="3">Isoprenyl transferase</fullName>
        <ecNumber evidence="3">2.5.1.-</ecNumber>
    </recommendedName>
</protein>
<feature type="active site" evidence="3">
    <location>
        <position position="81"/>
    </location>
</feature>
<evidence type="ECO:0000256" key="2">
    <source>
        <dbReference type="ARBA" id="ARBA00038453"/>
    </source>
</evidence>
<dbReference type="EC" id="2.5.1.-" evidence="3"/>
<dbReference type="SUPFAM" id="SSF64005">
    <property type="entry name" value="Undecaprenyl diphosphate synthase"/>
    <property type="match status" value="1"/>
</dbReference>
<feature type="binding site" evidence="3">
    <location>
        <begin position="258"/>
        <end position="260"/>
    </location>
    <ligand>
        <name>substrate</name>
    </ligand>
</feature>
<comment type="function">
    <text evidence="3">Catalyzes the condensation of isopentenyl diphosphate (IPP) with allylic pyrophosphates generating different type of terpenoids.</text>
</comment>
<comment type="caution">
    <text evidence="3">Lacks conserved residue(s) required for the propagation of feature annotation.</text>
</comment>
<dbReference type="Pfam" id="PF01255">
    <property type="entry name" value="Prenyltransf"/>
    <property type="match status" value="1"/>
</dbReference>
<dbReference type="EMBL" id="QYAC01000005">
    <property type="protein sequence ID" value="MBL3679855.1"/>
    <property type="molecule type" value="Genomic_DNA"/>
</dbReference>
<accession>A0ABS1SH49</accession>
<dbReference type="GO" id="GO:0016740">
    <property type="term" value="F:transferase activity"/>
    <property type="evidence" value="ECO:0007669"/>
    <property type="project" value="UniProtKB-KW"/>
</dbReference>
<evidence type="ECO:0000256" key="1">
    <source>
        <dbReference type="ARBA" id="ARBA00022679"/>
    </source>
</evidence>
<dbReference type="Proteomes" id="UP001645859">
    <property type="component" value="Unassembled WGS sequence"/>
</dbReference>
<dbReference type="InterPro" id="IPR001441">
    <property type="entry name" value="UPP_synth-like"/>
</dbReference>
<keyword evidence="3" id="KW-0460">Magnesium</keyword>
<feature type="binding site" evidence="3">
    <location>
        <begin position="127"/>
        <end position="129"/>
    </location>
    <ligand>
        <name>substrate</name>
    </ligand>
</feature>
<dbReference type="CDD" id="cd00475">
    <property type="entry name" value="Cis_IPPS"/>
    <property type="match status" value="1"/>
</dbReference>
<comment type="cofactor">
    <cofactor evidence="3">
        <name>Mg(2+)</name>
        <dbReference type="ChEBI" id="CHEBI:18420"/>
    </cofactor>
    <text evidence="3">Binds 2 magnesium ions per subunit.</text>
</comment>
<dbReference type="InterPro" id="IPR018520">
    <property type="entry name" value="UPP_synth-like_CS"/>
</dbReference>
<feature type="active site" description="Proton acceptor" evidence="3">
    <location>
        <position position="130"/>
    </location>
</feature>
<feature type="binding site" evidence="3">
    <location>
        <begin position="82"/>
        <end position="85"/>
    </location>
    <ligand>
        <name>substrate</name>
    </ligand>
</feature>
<keyword evidence="5" id="KW-1185">Reference proteome</keyword>
<dbReference type="PANTHER" id="PTHR10291">
    <property type="entry name" value="DEHYDRODOLICHYL DIPHOSPHATE SYNTHASE FAMILY MEMBER"/>
    <property type="match status" value="1"/>
</dbReference>
<feature type="binding site" evidence="3">
    <location>
        <position position="134"/>
    </location>
    <ligand>
        <name>substrate</name>
    </ligand>
</feature>
<gene>
    <name evidence="4" type="ORF">D3230_11245</name>
</gene>
<feature type="binding site" evidence="3">
    <location>
        <position position="86"/>
    </location>
    <ligand>
        <name>substrate</name>
    </ligand>
</feature>
<dbReference type="NCBIfam" id="TIGR00055">
    <property type="entry name" value="uppS"/>
    <property type="match status" value="1"/>
</dbReference>
<evidence type="ECO:0000256" key="3">
    <source>
        <dbReference type="HAMAP-Rule" id="MF_01139"/>
    </source>
</evidence>
<comment type="similarity">
    <text evidence="2">Belongs to the UPP synthase family. Z-FPP synthase subfamily.</text>
</comment>
<evidence type="ECO:0000313" key="5">
    <source>
        <dbReference type="Proteomes" id="UP001645859"/>
    </source>
</evidence>
<name>A0ABS1SH49_9MICO</name>
<dbReference type="NCBIfam" id="NF011403">
    <property type="entry name" value="PRK14828.1"/>
    <property type="match status" value="1"/>
</dbReference>
<keyword evidence="1 3" id="KW-0808">Transferase</keyword>
<keyword evidence="3" id="KW-0479">Metal-binding</keyword>
<dbReference type="InterPro" id="IPR036424">
    <property type="entry name" value="UPP_synth-like_sf"/>
</dbReference>
<feature type="binding site" evidence="3">
    <location>
        <position position="252"/>
    </location>
    <ligand>
        <name>substrate</name>
    </ligand>
</feature>
<dbReference type="PROSITE" id="PS01066">
    <property type="entry name" value="UPP_SYNTHASE"/>
    <property type="match status" value="1"/>
</dbReference>
<evidence type="ECO:0000313" key="4">
    <source>
        <dbReference type="EMBL" id="MBL3679855.1"/>
    </source>
</evidence>
<dbReference type="PANTHER" id="PTHR10291:SF43">
    <property type="entry name" value="DEHYDRODOLICHYL DIPHOSPHATE SYNTHASE COMPLEX SUBUNIT DHDDS"/>
    <property type="match status" value="1"/>
</dbReference>